<dbReference type="AlphaFoldDB" id="A0A117USI5"/>
<dbReference type="PANTHER" id="PTHR38436:SF1">
    <property type="entry name" value="ESTER CYCLASE"/>
    <property type="match status" value="1"/>
</dbReference>
<evidence type="ECO:0000313" key="2">
    <source>
        <dbReference type="Proteomes" id="UP000058012"/>
    </source>
</evidence>
<dbReference type="EMBL" id="LLZS01000009">
    <property type="protein sequence ID" value="KUR70044.1"/>
    <property type="molecule type" value="Genomic_DNA"/>
</dbReference>
<dbReference type="STRING" id="1117702.AQZ52_14280"/>
<reference evidence="1 2" key="1">
    <citation type="submission" date="2015-10" db="EMBL/GenBank/DDBJ databases">
        <title>Draft genome sequence of Novosphingobium fuchskuhlense DSM 25065 isolated from a surface water sample of the southwest basin of Lake Grosse Fuchskuhle.</title>
        <authorList>
            <person name="Ruckert C."/>
            <person name="Winkler A."/>
            <person name="Glaeser J."/>
            <person name="Grossart H.-P."/>
            <person name="Kalinowski J."/>
            <person name="Glaeser S."/>
        </authorList>
    </citation>
    <scope>NUCLEOTIDE SEQUENCE [LARGE SCALE GENOMIC DNA]</scope>
    <source>
        <strain evidence="1 2">FNE08-7</strain>
    </source>
</reference>
<sequence>MTGICKAKQIVLAYHAMLDTAGEGEAGSLLQAHVAPDYKWRGTYPLGEDLDAHQVAAQVLEPLMRAFSKRQWRRDIFFAGHNDAGDERAIWTCSMGHLMGLYDRPWLDIPATGKIASLRFAEFHEVRNESINQTAIFFDVVGLMQQAGCYPLPPATGCYFIYPGPRRHDGLLWGESDPAEGAATLELVNRMIADLDALNRSGVDRCSPEYLARTWHDDMVWYGPAGIGATMSITRYQAQHQFPFREGLADKVYNGHIARFAEGSYAGFFGWPNLTNRPAGGFLGLPASQTPGDMRVVDIYRRDGDKLAENWVFMDIPWYLKMQGLDIFARMRTMNALP</sequence>
<dbReference type="InterPro" id="IPR032710">
    <property type="entry name" value="NTF2-like_dom_sf"/>
</dbReference>
<evidence type="ECO:0000313" key="1">
    <source>
        <dbReference type="EMBL" id="KUR70044.1"/>
    </source>
</evidence>
<dbReference type="InterPro" id="IPR009959">
    <property type="entry name" value="Cyclase_SnoaL-like"/>
</dbReference>
<protein>
    <submittedName>
        <fullName evidence="1">Polyketide cyclase</fullName>
    </submittedName>
</protein>
<organism evidence="1 2">
    <name type="scientific">Novosphingobium fuchskuhlense</name>
    <dbReference type="NCBI Taxonomy" id="1117702"/>
    <lineage>
        <taxon>Bacteria</taxon>
        <taxon>Pseudomonadati</taxon>
        <taxon>Pseudomonadota</taxon>
        <taxon>Alphaproteobacteria</taxon>
        <taxon>Sphingomonadales</taxon>
        <taxon>Sphingomonadaceae</taxon>
        <taxon>Novosphingobium</taxon>
    </lineage>
</organism>
<comment type="caution">
    <text evidence="1">The sequence shown here is derived from an EMBL/GenBank/DDBJ whole genome shotgun (WGS) entry which is preliminary data.</text>
</comment>
<gene>
    <name evidence="1" type="ORF">AQZ52_14280</name>
</gene>
<keyword evidence="2" id="KW-1185">Reference proteome</keyword>
<dbReference type="Proteomes" id="UP000058012">
    <property type="component" value="Unassembled WGS sequence"/>
</dbReference>
<dbReference type="PANTHER" id="PTHR38436">
    <property type="entry name" value="POLYKETIDE CYCLASE SNOAL-LIKE DOMAIN"/>
    <property type="match status" value="1"/>
</dbReference>
<dbReference type="OrthoDB" id="1948945at2"/>
<proteinExistence type="predicted"/>
<accession>A0A117USI5</accession>
<dbReference type="RefSeq" id="WP_067912382.1">
    <property type="nucleotide sequence ID" value="NZ_KQ954246.1"/>
</dbReference>
<dbReference type="SUPFAM" id="SSF54427">
    <property type="entry name" value="NTF2-like"/>
    <property type="match status" value="2"/>
</dbReference>
<dbReference type="GO" id="GO:0030638">
    <property type="term" value="P:polyketide metabolic process"/>
    <property type="evidence" value="ECO:0007669"/>
    <property type="project" value="InterPro"/>
</dbReference>
<name>A0A117USI5_9SPHN</name>
<dbReference type="Gene3D" id="3.10.450.50">
    <property type="match status" value="2"/>
</dbReference>